<dbReference type="KEGG" id="pspw:BJG93_28175"/>
<dbReference type="GO" id="GO:0005829">
    <property type="term" value="C:cytosol"/>
    <property type="evidence" value="ECO:0007669"/>
    <property type="project" value="TreeGrafter"/>
</dbReference>
<dbReference type="Gene3D" id="1.10.10.10">
    <property type="entry name" value="Winged helix-like DNA-binding domain superfamily/Winged helix DNA-binding domain"/>
    <property type="match status" value="1"/>
</dbReference>
<dbReference type="RefSeq" id="WP_051374195.1">
    <property type="nucleotide sequence ID" value="NZ_CP017563.2"/>
</dbReference>
<proteinExistence type="predicted"/>
<dbReference type="OrthoDB" id="9800506at2"/>
<dbReference type="SUPFAM" id="SSF46785">
    <property type="entry name" value="Winged helix' DNA-binding domain"/>
    <property type="match status" value="1"/>
</dbReference>
<dbReference type="EMBL" id="CP017563">
    <property type="protein sequence ID" value="APA90094.1"/>
    <property type="molecule type" value="Genomic_DNA"/>
</dbReference>
<reference evidence="1" key="1">
    <citation type="submission" date="2016-09" db="EMBL/GenBank/DDBJ databases">
        <title>The Complete Genome of Burkholderia sprentiae wsm5005.</title>
        <authorList>
            <person name="De Meyer S."/>
            <person name="Wang P."/>
            <person name="Terpolilli J."/>
        </authorList>
    </citation>
    <scope>NUCLEOTIDE SEQUENCE [LARGE SCALE GENOMIC DNA]</scope>
    <source>
        <strain evidence="1">WSM5005</strain>
        <plasmid evidence="1">pl1WSM5005</plasmid>
    </source>
</reference>
<protein>
    <submittedName>
        <fullName evidence="1">Transcriptional regulator</fullName>
    </submittedName>
</protein>
<dbReference type="AlphaFoldDB" id="A0A1I9YT31"/>
<sequence>MQRDTRLARLLHILIHMHLRGGATTSETIALMLHTNPVFVRRTMASLRESGFVKSTGGPGGGWVLACDLEDLTVRDVYQAIGHTAPFVIGLADDNRSCPVEAAVNRHIGETLGSAETLLLESLGKRRLSEIAHDVASPKPRKTDE</sequence>
<accession>A0A1I9YT31</accession>
<dbReference type="PROSITE" id="PS51197">
    <property type="entry name" value="HTH_RRF2_2"/>
    <property type="match status" value="1"/>
</dbReference>
<dbReference type="GO" id="GO:0003700">
    <property type="term" value="F:DNA-binding transcription factor activity"/>
    <property type="evidence" value="ECO:0007669"/>
    <property type="project" value="TreeGrafter"/>
</dbReference>
<name>A0A1I9YT31_9BURK</name>
<dbReference type="PANTHER" id="PTHR33221:SF15">
    <property type="entry name" value="HTH-TYPE TRANSCRIPTIONAL REGULATOR YWGB-RELATED"/>
    <property type="match status" value="1"/>
</dbReference>
<evidence type="ECO:0000313" key="1">
    <source>
        <dbReference type="EMBL" id="APA90094.1"/>
    </source>
</evidence>
<keyword evidence="1" id="KW-0614">Plasmid</keyword>
<dbReference type="InterPro" id="IPR036390">
    <property type="entry name" value="WH_DNA-bd_sf"/>
</dbReference>
<dbReference type="InterPro" id="IPR000944">
    <property type="entry name" value="Tscrpt_reg_Rrf2"/>
</dbReference>
<gene>
    <name evidence="1" type="ORF">BJG93_32290</name>
</gene>
<dbReference type="Pfam" id="PF02082">
    <property type="entry name" value="Rrf2"/>
    <property type="match status" value="1"/>
</dbReference>
<geneLocation type="plasmid" evidence="1">
    <name>pl1WSM5005</name>
</geneLocation>
<organism evidence="1">
    <name type="scientific">Paraburkholderia sprentiae WSM5005</name>
    <dbReference type="NCBI Taxonomy" id="754502"/>
    <lineage>
        <taxon>Bacteria</taxon>
        <taxon>Pseudomonadati</taxon>
        <taxon>Pseudomonadota</taxon>
        <taxon>Betaproteobacteria</taxon>
        <taxon>Burkholderiales</taxon>
        <taxon>Burkholderiaceae</taxon>
        <taxon>Paraburkholderia</taxon>
    </lineage>
</organism>
<dbReference type="PANTHER" id="PTHR33221">
    <property type="entry name" value="WINGED HELIX-TURN-HELIX TRANSCRIPTIONAL REGULATOR, RRF2 FAMILY"/>
    <property type="match status" value="1"/>
</dbReference>
<dbReference type="InterPro" id="IPR036388">
    <property type="entry name" value="WH-like_DNA-bd_sf"/>
</dbReference>